<dbReference type="GO" id="GO:0008883">
    <property type="term" value="F:glutamyl-tRNA reductase activity"/>
    <property type="evidence" value="ECO:0007669"/>
    <property type="project" value="InterPro"/>
</dbReference>
<sequence>MLPIYAFLLSLHVLQINKSPISLERWRVTTLGSGTDFFRSPESQMARINLHLVDEVGLEACAVLSNCARFEVMICCRSGSPPPVTGVIECLLQHAEVNEDPADVDVSVISGTSSALRHVAHVAAGLSNPKRPFNPYSSRDAHIMLQLKRALSASAQTTNVELRTLIETALTAGKLARDPGRMPRILVLKEYKGGRWSGNAPKDLLDGVVRDIEESLEAVVEEGVEKIRARSRKGDIEILRKEGRGSPILHELTRGVRDGTLTLEEALSSARACEK</sequence>
<proteinExistence type="predicted"/>
<dbReference type="InterPro" id="IPR015895">
    <property type="entry name" value="4pyrrol_synth_GluRdtase_N"/>
</dbReference>
<reference evidence="3" key="1">
    <citation type="journal article" date="2023" name="Commun. Biol.">
        <title>Genome analysis of Parmales, the sister group of diatoms, reveals the evolutionary specialization of diatoms from phago-mixotrophs to photoautotrophs.</title>
        <authorList>
            <person name="Ban H."/>
            <person name="Sato S."/>
            <person name="Yoshikawa S."/>
            <person name="Yamada K."/>
            <person name="Nakamura Y."/>
            <person name="Ichinomiya M."/>
            <person name="Sato N."/>
            <person name="Blanc-Mathieu R."/>
            <person name="Endo H."/>
            <person name="Kuwata A."/>
            <person name="Ogata H."/>
        </authorList>
    </citation>
    <scope>NUCLEOTIDE SEQUENCE [LARGE SCALE GENOMIC DNA]</scope>
</reference>
<organism evidence="2 3">
    <name type="scientific">Triparma columacea</name>
    <dbReference type="NCBI Taxonomy" id="722753"/>
    <lineage>
        <taxon>Eukaryota</taxon>
        <taxon>Sar</taxon>
        <taxon>Stramenopiles</taxon>
        <taxon>Ochrophyta</taxon>
        <taxon>Bolidophyceae</taxon>
        <taxon>Parmales</taxon>
        <taxon>Triparmaceae</taxon>
        <taxon>Triparma</taxon>
    </lineage>
</organism>
<name>A0A9W7L9W5_9STRA</name>
<dbReference type="AlphaFoldDB" id="A0A9W7L9W5"/>
<dbReference type="InterPro" id="IPR036343">
    <property type="entry name" value="GluRdtase_N_sf"/>
</dbReference>
<dbReference type="SUPFAM" id="SSF69742">
    <property type="entry name" value="Glutamyl tRNA-reductase catalytic, N-terminal domain"/>
    <property type="match status" value="1"/>
</dbReference>
<comment type="caution">
    <text evidence="2">The sequence shown here is derived from an EMBL/GenBank/DDBJ whole genome shotgun (WGS) entry which is preliminary data.</text>
</comment>
<dbReference type="EMBL" id="BRYA01000135">
    <property type="protein sequence ID" value="GMI40758.1"/>
    <property type="molecule type" value="Genomic_DNA"/>
</dbReference>
<evidence type="ECO:0000259" key="1">
    <source>
        <dbReference type="Pfam" id="PF05201"/>
    </source>
</evidence>
<accession>A0A9W7L9W5</accession>
<dbReference type="Proteomes" id="UP001165065">
    <property type="component" value="Unassembled WGS sequence"/>
</dbReference>
<dbReference type="Gene3D" id="3.30.460.30">
    <property type="entry name" value="Glutamyl-tRNA reductase, N-terminal domain"/>
    <property type="match status" value="1"/>
</dbReference>
<protein>
    <recommendedName>
        <fullName evidence="1">Glutamyl-tRNA reductase N-terminal domain-containing protein</fullName>
    </recommendedName>
</protein>
<evidence type="ECO:0000313" key="3">
    <source>
        <dbReference type="Proteomes" id="UP001165065"/>
    </source>
</evidence>
<dbReference type="GO" id="GO:0050661">
    <property type="term" value="F:NADP binding"/>
    <property type="evidence" value="ECO:0007669"/>
    <property type="project" value="InterPro"/>
</dbReference>
<dbReference type="GO" id="GO:0033014">
    <property type="term" value="P:tetrapyrrole biosynthetic process"/>
    <property type="evidence" value="ECO:0007669"/>
    <property type="project" value="InterPro"/>
</dbReference>
<dbReference type="OrthoDB" id="46716at2759"/>
<dbReference type="Pfam" id="PF05201">
    <property type="entry name" value="GlutR_N"/>
    <property type="match status" value="1"/>
</dbReference>
<evidence type="ECO:0000313" key="2">
    <source>
        <dbReference type="EMBL" id="GMI40758.1"/>
    </source>
</evidence>
<keyword evidence="3" id="KW-1185">Reference proteome</keyword>
<gene>
    <name evidence="2" type="ORF">TrCOL_g10115</name>
</gene>
<feature type="domain" description="Glutamyl-tRNA reductase N-terminal" evidence="1">
    <location>
        <begin position="44"/>
        <end position="177"/>
    </location>
</feature>